<evidence type="ECO:0000256" key="7">
    <source>
        <dbReference type="ARBA" id="ARBA00022840"/>
    </source>
</evidence>
<evidence type="ECO:0000259" key="11">
    <source>
        <dbReference type="Pfam" id="PF00288"/>
    </source>
</evidence>
<evidence type="ECO:0000256" key="9">
    <source>
        <dbReference type="ARBA" id="ARBA00032554"/>
    </source>
</evidence>
<comment type="similarity">
    <text evidence="1 10">Belongs to the GHMP kinase family. IspE subfamily.</text>
</comment>
<evidence type="ECO:0000256" key="2">
    <source>
        <dbReference type="ARBA" id="ARBA00012052"/>
    </source>
</evidence>
<feature type="binding site" evidence="10">
    <location>
        <begin position="94"/>
        <end position="104"/>
    </location>
    <ligand>
        <name>ATP</name>
        <dbReference type="ChEBI" id="CHEBI:30616"/>
    </ligand>
</feature>
<reference evidence="14" key="1">
    <citation type="submission" date="2017-05" db="EMBL/GenBank/DDBJ databases">
        <title>Complete and WGS of Bordetella genogroups.</title>
        <authorList>
            <person name="Spilker T."/>
            <person name="Lipuma J."/>
        </authorList>
    </citation>
    <scope>NUCLEOTIDE SEQUENCE [LARGE SCALE GENOMIC DNA]</scope>
    <source>
        <strain evidence="14">AU8856</strain>
    </source>
</reference>
<dbReference type="GO" id="GO:0050515">
    <property type="term" value="F:4-(cytidine 5'-diphospho)-2-C-methyl-D-erythritol kinase activity"/>
    <property type="evidence" value="ECO:0007669"/>
    <property type="project" value="UniProtKB-UniRule"/>
</dbReference>
<dbReference type="PANTHER" id="PTHR43527:SF2">
    <property type="entry name" value="4-DIPHOSPHOCYTIDYL-2-C-METHYL-D-ERYTHRITOL KINASE, CHLOROPLASTIC"/>
    <property type="match status" value="1"/>
</dbReference>
<dbReference type="PIRSF" id="PIRSF010376">
    <property type="entry name" value="IspE"/>
    <property type="match status" value="1"/>
</dbReference>
<dbReference type="SUPFAM" id="SSF54211">
    <property type="entry name" value="Ribosomal protein S5 domain 2-like"/>
    <property type="match status" value="1"/>
</dbReference>
<dbReference type="Pfam" id="PF08544">
    <property type="entry name" value="GHMP_kinases_C"/>
    <property type="match status" value="1"/>
</dbReference>
<dbReference type="EMBL" id="NEVS01000001">
    <property type="protein sequence ID" value="OZI66627.1"/>
    <property type="molecule type" value="Genomic_DNA"/>
</dbReference>
<accession>A0A261UYH5</accession>
<comment type="function">
    <text evidence="10">Catalyzes the phosphorylation of the position 2 hydroxy group of 4-diphosphocytidyl-2C-methyl-D-erythritol.</text>
</comment>
<dbReference type="Gene3D" id="3.30.230.10">
    <property type="match status" value="1"/>
</dbReference>
<comment type="pathway">
    <text evidence="10">Isoprenoid biosynthesis; isopentenyl diphosphate biosynthesis via DXP pathway; isopentenyl diphosphate from 1-deoxy-D-xylulose 5-phosphate: step 3/6.</text>
</comment>
<proteinExistence type="inferred from homology"/>
<dbReference type="AlphaFoldDB" id="A0A261UYH5"/>
<comment type="catalytic activity">
    <reaction evidence="10">
        <text>4-CDP-2-C-methyl-D-erythritol + ATP = 4-CDP-2-C-methyl-D-erythritol 2-phosphate + ADP + H(+)</text>
        <dbReference type="Rhea" id="RHEA:18437"/>
        <dbReference type="ChEBI" id="CHEBI:15378"/>
        <dbReference type="ChEBI" id="CHEBI:30616"/>
        <dbReference type="ChEBI" id="CHEBI:57823"/>
        <dbReference type="ChEBI" id="CHEBI:57919"/>
        <dbReference type="ChEBI" id="CHEBI:456216"/>
        <dbReference type="EC" id="2.7.1.148"/>
    </reaction>
</comment>
<keyword evidence="7 10" id="KW-0067">ATP-binding</keyword>
<evidence type="ECO:0000256" key="5">
    <source>
        <dbReference type="ARBA" id="ARBA00022741"/>
    </source>
</evidence>
<protein>
    <recommendedName>
        <fullName evidence="3 10">4-diphosphocytidyl-2-C-methyl-D-erythritol kinase</fullName>
        <shortName evidence="10">CMK</shortName>
        <ecNumber evidence="2 10">2.7.1.148</ecNumber>
    </recommendedName>
    <alternativeName>
        <fullName evidence="9 10">4-(cytidine-5'-diphospho)-2-C-methyl-D-erythritol kinase</fullName>
    </alternativeName>
</protein>
<organism evidence="13 14">
    <name type="scientific">Bordetella genomosp. 11</name>
    <dbReference type="NCBI Taxonomy" id="1416808"/>
    <lineage>
        <taxon>Bacteria</taxon>
        <taxon>Pseudomonadati</taxon>
        <taxon>Pseudomonadota</taxon>
        <taxon>Betaproteobacteria</taxon>
        <taxon>Burkholderiales</taxon>
        <taxon>Alcaligenaceae</taxon>
        <taxon>Bordetella</taxon>
    </lineage>
</organism>
<sequence length="329" mass="35199">MNLYDVPAPAKLNLFLHIVGRRGDGYHLLQTVFRFIGLADSLHFESRADGDIVRVDPLPGVPADTDLTVRAARALQAATGTRQGVSIGLEKRIPMGGGLGGGSSDAASTLIALNRLWNTGLSRAALMRLALPLGADVPVFVFGQSAFAEGVGEILTAVPLPERAYLVAQPDASVPTPAVYGDPDLTRDTPCIKIADFLASTYFSRAGQMQSGQPPGHPPGIRQLPLYGRNDMEPVVYRRFPEVFRAAQWLASPGLEVVARMSGSGACLFAEFPDMQAAILAEQEIAATMRVAGKMADTSQAVQEPPVRFRLVQASPGLIEHPLRHWIAS</sequence>
<evidence type="ECO:0000256" key="6">
    <source>
        <dbReference type="ARBA" id="ARBA00022777"/>
    </source>
</evidence>
<dbReference type="NCBIfam" id="TIGR00154">
    <property type="entry name" value="ispE"/>
    <property type="match status" value="1"/>
</dbReference>
<evidence type="ECO:0000256" key="3">
    <source>
        <dbReference type="ARBA" id="ARBA00017473"/>
    </source>
</evidence>
<dbReference type="UniPathway" id="UPA00056">
    <property type="reaction ID" value="UER00094"/>
</dbReference>
<evidence type="ECO:0000259" key="12">
    <source>
        <dbReference type="Pfam" id="PF08544"/>
    </source>
</evidence>
<dbReference type="InterPro" id="IPR006204">
    <property type="entry name" value="GHMP_kinase_N_dom"/>
</dbReference>
<dbReference type="InterPro" id="IPR013750">
    <property type="entry name" value="GHMP_kinase_C_dom"/>
</dbReference>
<evidence type="ECO:0000256" key="10">
    <source>
        <dbReference type="HAMAP-Rule" id="MF_00061"/>
    </source>
</evidence>
<dbReference type="Pfam" id="PF00288">
    <property type="entry name" value="GHMP_kinases_N"/>
    <property type="match status" value="1"/>
</dbReference>
<dbReference type="GO" id="GO:0016114">
    <property type="term" value="P:terpenoid biosynthetic process"/>
    <property type="evidence" value="ECO:0007669"/>
    <property type="project" value="UniProtKB-UniRule"/>
</dbReference>
<evidence type="ECO:0000256" key="8">
    <source>
        <dbReference type="ARBA" id="ARBA00023229"/>
    </source>
</evidence>
<feature type="domain" description="GHMP kinase C-terminal" evidence="12">
    <location>
        <begin position="228"/>
        <end position="288"/>
    </location>
</feature>
<dbReference type="SUPFAM" id="SSF55060">
    <property type="entry name" value="GHMP Kinase, C-terminal domain"/>
    <property type="match status" value="1"/>
</dbReference>
<keyword evidence="14" id="KW-1185">Reference proteome</keyword>
<feature type="active site" evidence="10">
    <location>
        <position position="136"/>
    </location>
</feature>
<evidence type="ECO:0000256" key="1">
    <source>
        <dbReference type="ARBA" id="ARBA00009684"/>
    </source>
</evidence>
<dbReference type="RefSeq" id="WP_094839831.1">
    <property type="nucleotide sequence ID" value="NZ_NEVS01000001.1"/>
</dbReference>
<dbReference type="InterPro" id="IPR020568">
    <property type="entry name" value="Ribosomal_Su5_D2-typ_SF"/>
</dbReference>
<dbReference type="OrthoDB" id="9809438at2"/>
<keyword evidence="6 10" id="KW-0418">Kinase</keyword>
<gene>
    <name evidence="10" type="primary">ispE</name>
    <name evidence="13" type="ORF">CAL28_02535</name>
</gene>
<feature type="active site" evidence="10">
    <location>
        <position position="11"/>
    </location>
</feature>
<comment type="caution">
    <text evidence="13">The sequence shown here is derived from an EMBL/GenBank/DDBJ whole genome shotgun (WGS) entry which is preliminary data.</text>
</comment>
<feature type="domain" description="GHMP kinase N-terminal" evidence="11">
    <location>
        <begin position="67"/>
        <end position="144"/>
    </location>
</feature>
<keyword evidence="4 10" id="KW-0808">Transferase</keyword>
<dbReference type="HAMAP" id="MF_00061">
    <property type="entry name" value="IspE"/>
    <property type="match status" value="1"/>
</dbReference>
<dbReference type="InterPro" id="IPR004424">
    <property type="entry name" value="IspE"/>
</dbReference>
<dbReference type="Gene3D" id="3.30.70.890">
    <property type="entry name" value="GHMP kinase, C-terminal domain"/>
    <property type="match status" value="1"/>
</dbReference>
<evidence type="ECO:0000313" key="14">
    <source>
        <dbReference type="Proteomes" id="UP000215767"/>
    </source>
</evidence>
<keyword evidence="8 10" id="KW-0414">Isoprene biosynthesis</keyword>
<dbReference type="InterPro" id="IPR036554">
    <property type="entry name" value="GHMP_kinase_C_sf"/>
</dbReference>
<keyword evidence="5 10" id="KW-0547">Nucleotide-binding</keyword>
<evidence type="ECO:0000313" key="13">
    <source>
        <dbReference type="EMBL" id="OZI66627.1"/>
    </source>
</evidence>
<dbReference type="PANTHER" id="PTHR43527">
    <property type="entry name" value="4-DIPHOSPHOCYTIDYL-2-C-METHYL-D-ERYTHRITOL KINASE, CHLOROPLASTIC"/>
    <property type="match status" value="1"/>
</dbReference>
<name>A0A261UYH5_9BORD</name>
<dbReference type="Proteomes" id="UP000215767">
    <property type="component" value="Unassembled WGS sequence"/>
</dbReference>
<dbReference type="EC" id="2.7.1.148" evidence="2 10"/>
<dbReference type="GO" id="GO:0019288">
    <property type="term" value="P:isopentenyl diphosphate biosynthetic process, methylerythritol 4-phosphate pathway"/>
    <property type="evidence" value="ECO:0007669"/>
    <property type="project" value="UniProtKB-UniRule"/>
</dbReference>
<dbReference type="GO" id="GO:0005524">
    <property type="term" value="F:ATP binding"/>
    <property type="evidence" value="ECO:0007669"/>
    <property type="project" value="UniProtKB-UniRule"/>
</dbReference>
<evidence type="ECO:0000256" key="4">
    <source>
        <dbReference type="ARBA" id="ARBA00022679"/>
    </source>
</evidence>
<dbReference type="InterPro" id="IPR014721">
    <property type="entry name" value="Ribsml_uS5_D2-typ_fold_subgr"/>
</dbReference>